<dbReference type="InterPro" id="IPR012162">
    <property type="entry name" value="PNPase"/>
</dbReference>
<keyword evidence="4" id="KW-0808">Transferase</keyword>
<proteinExistence type="inferred from homology"/>
<dbReference type="InterPro" id="IPR020568">
    <property type="entry name" value="Ribosomal_Su5_D2-typ_SF"/>
</dbReference>
<dbReference type="EC" id="2.7.7.8" evidence="2 9"/>
<dbReference type="SUPFAM" id="SSF54211">
    <property type="entry name" value="Ribosomal protein S5 domain 2-like"/>
    <property type="match status" value="2"/>
</dbReference>
<evidence type="ECO:0000256" key="4">
    <source>
        <dbReference type="ARBA" id="ARBA00022679"/>
    </source>
</evidence>
<dbReference type="Proteomes" id="UP000051861">
    <property type="component" value="Unassembled WGS sequence"/>
</dbReference>
<dbReference type="Pfam" id="PF00013">
    <property type="entry name" value="KH_1"/>
    <property type="match status" value="1"/>
</dbReference>
<dbReference type="AlphaFoldDB" id="A0A0S7XWC5"/>
<evidence type="ECO:0000256" key="6">
    <source>
        <dbReference type="ARBA" id="ARBA00022723"/>
    </source>
</evidence>
<dbReference type="PROSITE" id="PS50126">
    <property type="entry name" value="S1"/>
    <property type="match status" value="1"/>
</dbReference>
<dbReference type="PANTHER" id="PTHR11252">
    <property type="entry name" value="POLYRIBONUCLEOTIDE NUCLEOTIDYLTRANSFERASE"/>
    <property type="match status" value="1"/>
</dbReference>
<keyword evidence="6" id="KW-0479">Metal-binding</keyword>
<dbReference type="HAMAP" id="MF_01595">
    <property type="entry name" value="PNPase"/>
    <property type="match status" value="1"/>
</dbReference>
<dbReference type="SUPFAM" id="SSF55666">
    <property type="entry name" value="Ribonuclease PH domain 2-like"/>
    <property type="match status" value="2"/>
</dbReference>
<dbReference type="GO" id="GO:0006396">
    <property type="term" value="P:RNA processing"/>
    <property type="evidence" value="ECO:0007669"/>
    <property type="project" value="InterPro"/>
</dbReference>
<dbReference type="GO" id="GO:0005829">
    <property type="term" value="C:cytosol"/>
    <property type="evidence" value="ECO:0007669"/>
    <property type="project" value="TreeGrafter"/>
</dbReference>
<keyword evidence="7" id="KW-0460">Magnesium</keyword>
<dbReference type="InterPro" id="IPR012340">
    <property type="entry name" value="NA-bd_OB-fold"/>
</dbReference>
<dbReference type="Gene3D" id="3.30.230.70">
    <property type="entry name" value="GHMP Kinase, N-terminal domain"/>
    <property type="match status" value="2"/>
</dbReference>
<dbReference type="GO" id="GO:0003723">
    <property type="term" value="F:RNA binding"/>
    <property type="evidence" value="ECO:0007669"/>
    <property type="project" value="UniProtKB-UniRule"/>
</dbReference>
<dbReference type="InterPro" id="IPR001247">
    <property type="entry name" value="ExoRNase_PH_dom1"/>
</dbReference>
<evidence type="ECO:0000256" key="2">
    <source>
        <dbReference type="ARBA" id="ARBA00012416"/>
    </source>
</evidence>
<dbReference type="FunFam" id="3.30.230.70:FF:000001">
    <property type="entry name" value="Polyribonucleotide nucleotidyltransferase"/>
    <property type="match status" value="1"/>
</dbReference>
<evidence type="ECO:0000256" key="8">
    <source>
        <dbReference type="ARBA" id="ARBA00022884"/>
    </source>
</evidence>
<dbReference type="InterPro" id="IPR036456">
    <property type="entry name" value="PNPase_PH_RNA-bd_sf"/>
</dbReference>
<dbReference type="InterPro" id="IPR027408">
    <property type="entry name" value="PNPase/RNase_PH_dom_sf"/>
</dbReference>
<dbReference type="InterPro" id="IPR004087">
    <property type="entry name" value="KH_dom"/>
</dbReference>
<dbReference type="GO" id="GO:0000175">
    <property type="term" value="F:3'-5'-RNA exonuclease activity"/>
    <property type="evidence" value="ECO:0007669"/>
    <property type="project" value="TreeGrafter"/>
</dbReference>
<dbReference type="CDD" id="cd02393">
    <property type="entry name" value="KH-I_PNPase"/>
    <property type="match status" value="1"/>
</dbReference>
<organism evidence="12 13">
    <name type="scientific">candidate division WOR-1 bacterium DG_54_3</name>
    <dbReference type="NCBI Taxonomy" id="1703775"/>
    <lineage>
        <taxon>Bacteria</taxon>
        <taxon>Bacillati</taxon>
        <taxon>Saganbacteria</taxon>
    </lineage>
</organism>
<evidence type="ECO:0000256" key="10">
    <source>
        <dbReference type="PROSITE-ProRule" id="PRU00117"/>
    </source>
</evidence>
<evidence type="ECO:0000256" key="9">
    <source>
        <dbReference type="NCBIfam" id="TIGR03591"/>
    </source>
</evidence>
<name>A0A0S7XWC5_UNCSA</name>
<dbReference type="GO" id="GO:0004654">
    <property type="term" value="F:polyribonucleotide nucleotidyltransferase activity"/>
    <property type="evidence" value="ECO:0007669"/>
    <property type="project" value="UniProtKB-UniRule"/>
</dbReference>
<dbReference type="CDD" id="cd11363">
    <property type="entry name" value="RNase_PH_PNPase_1"/>
    <property type="match status" value="1"/>
</dbReference>
<evidence type="ECO:0000256" key="1">
    <source>
        <dbReference type="ARBA" id="ARBA00007404"/>
    </source>
</evidence>
<dbReference type="InterPro" id="IPR015848">
    <property type="entry name" value="PNPase_PH_RNA-bd_bac/org-type"/>
</dbReference>
<feature type="domain" description="S1 motif" evidence="11">
    <location>
        <begin position="628"/>
        <end position="684"/>
    </location>
</feature>
<reference evidence="12 13" key="1">
    <citation type="journal article" date="2015" name="Microbiome">
        <title>Genomic resolution of linkages in carbon, nitrogen, and sulfur cycling among widespread estuary sediment bacteria.</title>
        <authorList>
            <person name="Baker B.J."/>
            <person name="Lazar C.S."/>
            <person name="Teske A.P."/>
            <person name="Dick G.J."/>
        </authorList>
    </citation>
    <scope>NUCLEOTIDE SEQUENCE [LARGE SCALE GENOMIC DNA]</scope>
    <source>
        <strain evidence="12">DG_54_3</strain>
    </source>
</reference>
<dbReference type="Pfam" id="PF00575">
    <property type="entry name" value="S1"/>
    <property type="match status" value="1"/>
</dbReference>
<evidence type="ECO:0000256" key="3">
    <source>
        <dbReference type="ARBA" id="ARBA00022490"/>
    </source>
</evidence>
<keyword evidence="8 10" id="KW-0694">RNA-binding</keyword>
<dbReference type="Pfam" id="PF01138">
    <property type="entry name" value="RNase_PH"/>
    <property type="match status" value="2"/>
</dbReference>
<sequence>MIKKVEMDLGGGKVLSLETGRMAREAGGAVVVRLGDTMVLAAAVASEVPRENVDFFPLIVDFEEKLYAVGKIPGGFFKREGRPTEMAILTARRVDRPIRPLFPKGYRNDVQIVITPLSVDQDNPPDILAIIGASAALSISDIPFQGPIAAARVAKVGDKFLIDPTMSEMQDSDMDLVVAGTSEAILMVECGSDEASESDILKAIKEAHKKIKDIIKLQQKLVKEAGRPKKEIQLYKPHEKIEKYVKEKYAEKIRAAMYIADKNKQMDEIDKIKEEIGQGIKEGKDEELQKLAEEYPFDLNNVMGEIEKEIVRKMILEDRKRPDGRGFSDIREIACEVGVLPRAHGSAIFTRGQTQVLTVATLGALGEEQRLEGLSPEESKRYMHHYNFPAFSVGEVRPMRGPGRREIGHGALAERGLLPVVPSEDKFPYTVRLVSEVLASNGSTSMASTCGSTLALMDAGVKIKDPVAGISIGLVKEDKKEVLLTDIQGIEDHLGDMDFKVAGTKNGITAIQVDIKIDGLSFDLIEKALNQAKESRLFILQKMQEALSTPREELSPYAPRVIGMQIDPSKIGLVIGPGGKTIKKIVEETGAQIDIEDDGRVFITATEVEGAKKAQNIIENLTYEPKVGDVFLGKVMRIMPFGAFVEIVPGKEGLVHISQISQRRIAKVEDVLKIGDEAIVKLVE</sequence>
<evidence type="ECO:0000256" key="5">
    <source>
        <dbReference type="ARBA" id="ARBA00022695"/>
    </source>
</evidence>
<dbReference type="GO" id="GO:0046872">
    <property type="term" value="F:metal ion binding"/>
    <property type="evidence" value="ECO:0007669"/>
    <property type="project" value="UniProtKB-KW"/>
</dbReference>
<dbReference type="Gene3D" id="2.40.50.140">
    <property type="entry name" value="Nucleic acid-binding proteins"/>
    <property type="match status" value="1"/>
</dbReference>
<dbReference type="FunFam" id="3.30.230.70:FF:000002">
    <property type="entry name" value="Polyribonucleotide nucleotidyltransferase"/>
    <property type="match status" value="1"/>
</dbReference>
<evidence type="ECO:0000313" key="13">
    <source>
        <dbReference type="Proteomes" id="UP000051861"/>
    </source>
</evidence>
<dbReference type="SMART" id="SM00316">
    <property type="entry name" value="S1"/>
    <property type="match status" value="1"/>
</dbReference>
<keyword evidence="5" id="KW-0548">Nucleotidyltransferase</keyword>
<evidence type="ECO:0000259" key="11">
    <source>
        <dbReference type="PROSITE" id="PS50126"/>
    </source>
</evidence>
<dbReference type="SMART" id="SM00322">
    <property type="entry name" value="KH"/>
    <property type="match status" value="1"/>
</dbReference>
<dbReference type="CDD" id="cd11364">
    <property type="entry name" value="RNase_PH_PNPase_2"/>
    <property type="match status" value="1"/>
</dbReference>
<dbReference type="Pfam" id="PF03726">
    <property type="entry name" value="PNPase"/>
    <property type="match status" value="1"/>
</dbReference>
<evidence type="ECO:0000256" key="7">
    <source>
        <dbReference type="ARBA" id="ARBA00022842"/>
    </source>
</evidence>
<dbReference type="EMBL" id="LIZX01000080">
    <property type="protein sequence ID" value="KPJ66475.1"/>
    <property type="molecule type" value="Genomic_DNA"/>
</dbReference>
<gene>
    <name evidence="12" type="ORF">AMJ44_08350</name>
</gene>
<dbReference type="SUPFAM" id="SSF50249">
    <property type="entry name" value="Nucleic acid-binding proteins"/>
    <property type="match status" value="1"/>
</dbReference>
<dbReference type="InterPro" id="IPR015847">
    <property type="entry name" value="ExoRNase_PH_dom2"/>
</dbReference>
<dbReference type="Gene3D" id="3.30.1370.10">
    <property type="entry name" value="K Homology domain, type 1"/>
    <property type="match status" value="1"/>
</dbReference>
<dbReference type="Pfam" id="PF03725">
    <property type="entry name" value="RNase_PH_C"/>
    <property type="match status" value="2"/>
</dbReference>
<dbReference type="InterPro" id="IPR003029">
    <property type="entry name" value="S1_domain"/>
</dbReference>
<evidence type="ECO:0000313" key="12">
    <source>
        <dbReference type="EMBL" id="KPJ66475.1"/>
    </source>
</evidence>
<dbReference type="InterPro" id="IPR036345">
    <property type="entry name" value="ExoRNase_PH_dom2_sf"/>
</dbReference>
<dbReference type="NCBIfam" id="NF008805">
    <property type="entry name" value="PRK11824.1"/>
    <property type="match status" value="1"/>
</dbReference>
<keyword evidence="3" id="KW-0963">Cytoplasm</keyword>
<dbReference type="InterPro" id="IPR004088">
    <property type="entry name" value="KH_dom_type_1"/>
</dbReference>
<feature type="non-terminal residue" evidence="12">
    <location>
        <position position="684"/>
    </location>
</feature>
<dbReference type="FunFam" id="3.30.1370.10:FF:000001">
    <property type="entry name" value="Polyribonucleotide nucleotidyltransferase"/>
    <property type="match status" value="1"/>
</dbReference>
<dbReference type="PIRSF" id="PIRSF005499">
    <property type="entry name" value="PNPase"/>
    <property type="match status" value="1"/>
</dbReference>
<comment type="caution">
    <text evidence="12">The sequence shown here is derived from an EMBL/GenBank/DDBJ whole genome shotgun (WGS) entry which is preliminary data.</text>
</comment>
<protein>
    <recommendedName>
        <fullName evidence="2 9">Polyribonucleotide nucleotidyltransferase</fullName>
        <ecNumber evidence="2 9">2.7.7.8</ecNumber>
    </recommendedName>
</protein>
<dbReference type="SUPFAM" id="SSF54791">
    <property type="entry name" value="Eukaryotic type KH-domain (KH-domain type I)"/>
    <property type="match status" value="1"/>
</dbReference>
<comment type="similarity">
    <text evidence="1">Belongs to the polyribonucleotide nucleotidyltransferase family.</text>
</comment>
<dbReference type="SUPFAM" id="SSF46915">
    <property type="entry name" value="Polynucleotide phosphorylase/guanosine pentaphosphate synthase (PNPase/GPSI), domain 3"/>
    <property type="match status" value="1"/>
</dbReference>
<dbReference type="NCBIfam" id="TIGR03591">
    <property type="entry name" value="polynuc_phos"/>
    <property type="match status" value="1"/>
</dbReference>
<dbReference type="GO" id="GO:0006402">
    <property type="term" value="P:mRNA catabolic process"/>
    <property type="evidence" value="ECO:0007669"/>
    <property type="project" value="UniProtKB-UniRule"/>
</dbReference>
<dbReference type="PROSITE" id="PS50084">
    <property type="entry name" value="KH_TYPE_1"/>
    <property type="match status" value="1"/>
</dbReference>
<dbReference type="InterPro" id="IPR036612">
    <property type="entry name" value="KH_dom_type_1_sf"/>
</dbReference>
<dbReference type="PANTHER" id="PTHR11252:SF0">
    <property type="entry name" value="POLYRIBONUCLEOTIDE NUCLEOTIDYLTRANSFERASE 1, MITOCHONDRIAL"/>
    <property type="match status" value="1"/>
</dbReference>
<accession>A0A0S7XWC5</accession>